<dbReference type="EMBL" id="CP041636">
    <property type="protein sequence ID" value="QDO96412.1"/>
    <property type="molecule type" value="Genomic_DNA"/>
</dbReference>
<feature type="domain" description="PD-(D/E)XK endonuclease-like" evidence="1">
    <location>
        <begin position="622"/>
        <end position="895"/>
    </location>
</feature>
<reference evidence="2 3" key="1">
    <citation type="submission" date="2019-07" db="EMBL/GenBank/DDBJ databases">
        <title>Genome sequencing for Ferrovibrio sp. K5.</title>
        <authorList>
            <person name="Park S.-J."/>
        </authorList>
    </citation>
    <scope>NUCLEOTIDE SEQUENCE [LARGE SCALE GENOMIC DNA]</scope>
    <source>
        <strain evidence="2 3">K5</strain>
    </source>
</reference>
<dbReference type="Proteomes" id="UP000317496">
    <property type="component" value="Chromosome"/>
</dbReference>
<gene>
    <name evidence="2" type="ORF">FNB15_03565</name>
</gene>
<keyword evidence="3" id="KW-1185">Reference proteome</keyword>
<dbReference type="Gene3D" id="3.90.320.10">
    <property type="match status" value="1"/>
</dbReference>
<dbReference type="InterPro" id="IPR038726">
    <property type="entry name" value="PDDEXK_AddAB-type"/>
</dbReference>
<evidence type="ECO:0000313" key="3">
    <source>
        <dbReference type="Proteomes" id="UP000317496"/>
    </source>
</evidence>
<dbReference type="AlphaFoldDB" id="A0A516GY41"/>
<protein>
    <submittedName>
        <fullName evidence="2">PD-(D/E)XK nuclease family protein</fullName>
    </submittedName>
</protein>
<proteinExistence type="predicted"/>
<dbReference type="KEGG" id="fer:FNB15_03565"/>
<evidence type="ECO:0000313" key="2">
    <source>
        <dbReference type="EMBL" id="QDO96412.1"/>
    </source>
</evidence>
<dbReference type="RefSeq" id="WP_144067393.1">
    <property type="nucleotide sequence ID" value="NZ_CP041636.1"/>
</dbReference>
<sequence length="901" mass="96621">MKLVFGLEADSRVYPDFPGPGPGVLDEEVVGPRGLVGLLELQLGLSGPTKSEAVRIAAYAAKLQIVLAERKTVFFAASFSRDPWATAERLLHWRDNLVLAGWAGTAIGTSRADDLAAAEAAGNPLPFGFADRLAAVQRALASKRTLRVIEIEVIELPSSLPPHINELFKALTACGVTLNQRPVGQVAATGNDLAKVSKFLKEATIDPLVGDGSFMVVQADTALMAAEAVAEWLAAGSEADLNETVILAPGGDTALLDGALLARGLPTLGQSASSPWRGALQVLPLAFATIWKPFNPKPLLDLLLLPKPPIGFGAARTLAYALSKEPGIGGKAWNTAWERIEARQVEKEAAKGHTDAEARVAKKFKRWQQWTTVGQYDRHEGIPAEAAKAIASRVAQWAFATNSAKNDPLLFAVAAAATALVDAITVIGRESLPALLIERMIEQVLAEGAENPNHIAQSGGLRCIRHPAALWGTAKRVIWWNFTGPGERVRPPSEPWSKEELEALEKAGCRLASSADIARQVSAAYVNAAFRTSECLLLVRPSLSGSDETTSHPLAHQLMPILKASDHREIWQAEQILASAATNLSSRNLARQLSPQASLPKSRKAWTLPAAAIAKVKEREESPTGLENLVNCQMRWLLANVLGLSAGRFAEIPDTDQLLGNLAHEIASHVFKPGNVPDKDKMRADVGRIFDELVDAIAAPLNQPEHAGELIRARVHVPSSLAHLADYLRSKGLEVVGTELPRTADLGDLKIAGRLDMLVKNPEGVLGVIDLKWSHSARRRLTEITDGRAIQLAAYGTIADASTAGTADGAYYLLNQRRLIGQEGGLVSEEEVEVDKDLSQTWLDLISTWKSWRDQAIAGNAIAGGIEGVPEPPAGIGIPADEKPCKYCDYTSLCRVSTKGS</sequence>
<evidence type="ECO:0000259" key="1">
    <source>
        <dbReference type="Pfam" id="PF12705"/>
    </source>
</evidence>
<dbReference type="Pfam" id="PF12705">
    <property type="entry name" value="PDDEXK_1"/>
    <property type="match status" value="1"/>
</dbReference>
<organism evidence="2 3">
    <name type="scientific">Ferrovibrio terrae</name>
    <dbReference type="NCBI Taxonomy" id="2594003"/>
    <lineage>
        <taxon>Bacteria</taxon>
        <taxon>Pseudomonadati</taxon>
        <taxon>Pseudomonadota</taxon>
        <taxon>Alphaproteobacteria</taxon>
        <taxon>Rhodospirillales</taxon>
        <taxon>Rhodospirillaceae</taxon>
        <taxon>Ferrovibrio</taxon>
    </lineage>
</organism>
<accession>A0A516GY41</accession>
<dbReference type="OrthoDB" id="1488830at2"/>
<name>A0A516GY41_9PROT</name>
<dbReference type="InterPro" id="IPR011604">
    <property type="entry name" value="PDDEXK-like_dom_sf"/>
</dbReference>